<accession>A0A511B9I5</accession>
<feature type="compositionally biased region" description="Basic residues" evidence="1">
    <location>
        <begin position="98"/>
        <end position="113"/>
    </location>
</feature>
<dbReference type="OrthoDB" id="9815444at2"/>
<dbReference type="InterPro" id="IPR006059">
    <property type="entry name" value="SBP"/>
</dbReference>
<dbReference type="RefSeq" id="WP_146863055.1">
    <property type="nucleotide sequence ID" value="NZ_BARK01000014.1"/>
</dbReference>
<dbReference type="AlphaFoldDB" id="A0A511B9I5"/>
<name>A0A511B9I5_9PROT</name>
<sequence>MPVPREHARNLSVQFNPEDPSVLIRPAPSLRQALPVHDRTSGKRALCAAVLCGLLTLPPIAHATEHSGHAGSGVDRLLASVSHGFNTLFLPGSASAHSHARSHHRRRTAHRKTATPAVSEPGFGVPEGTIAAHALTSGDSTLRLVEWDGITSTLETGTHTAKPQWMAVLVSGSQLAQACQGGWVHPVDDSPECGIPGGVSDLVLTWDRSRLPAAPNWQDFWDVARHPGRRGLHFGARTTLEIALLADGVAPRDIYRTLGTQQGVDRAFRKLDLLRPYIVWWHTPADAGRIMEQSSALMLSAPSTEVTSVESRVPAGPATSLFVAGTRDVLRSPLFWAVPANIPADTARHTLAQLRMHAPHLQDMPSASGTTPTFLTVDDAFWSLNGPALEQQFENHFAPQTP</sequence>
<evidence type="ECO:0000313" key="2">
    <source>
        <dbReference type="EMBL" id="GEK97088.1"/>
    </source>
</evidence>
<gene>
    <name evidence="2" type="ORF">GKA01_22850</name>
</gene>
<dbReference type="Proteomes" id="UP000321079">
    <property type="component" value="Unassembled WGS sequence"/>
</dbReference>
<comment type="caution">
    <text evidence="2">The sequence shown here is derived from an EMBL/GenBank/DDBJ whole genome shotgun (WGS) entry which is preliminary data.</text>
</comment>
<reference evidence="2 3" key="1">
    <citation type="submission" date="2019-07" db="EMBL/GenBank/DDBJ databases">
        <title>Whole genome shotgun sequence of Gluconobacter kanchanaburiensis NBRC 103587.</title>
        <authorList>
            <person name="Hosoyama A."/>
            <person name="Uohara A."/>
            <person name="Ohji S."/>
            <person name="Ichikawa N."/>
        </authorList>
    </citation>
    <scope>NUCLEOTIDE SEQUENCE [LARGE SCALE GENOMIC DNA]</scope>
    <source>
        <strain evidence="2 3">NBRC 103587</strain>
    </source>
</reference>
<evidence type="ECO:0000313" key="3">
    <source>
        <dbReference type="Proteomes" id="UP000321079"/>
    </source>
</evidence>
<dbReference type="SUPFAM" id="SSF53850">
    <property type="entry name" value="Periplasmic binding protein-like II"/>
    <property type="match status" value="1"/>
</dbReference>
<keyword evidence="3" id="KW-1185">Reference proteome</keyword>
<proteinExistence type="predicted"/>
<evidence type="ECO:0008006" key="4">
    <source>
        <dbReference type="Google" id="ProtNLM"/>
    </source>
</evidence>
<dbReference type="Pfam" id="PF13416">
    <property type="entry name" value="SBP_bac_8"/>
    <property type="match status" value="1"/>
</dbReference>
<evidence type="ECO:0000256" key="1">
    <source>
        <dbReference type="SAM" id="MobiDB-lite"/>
    </source>
</evidence>
<organism evidence="2 3">
    <name type="scientific">Gluconobacter kanchanaburiensis NBRC 103587</name>
    <dbReference type="NCBI Taxonomy" id="1307948"/>
    <lineage>
        <taxon>Bacteria</taxon>
        <taxon>Pseudomonadati</taxon>
        <taxon>Pseudomonadota</taxon>
        <taxon>Alphaproteobacteria</taxon>
        <taxon>Acetobacterales</taxon>
        <taxon>Acetobacteraceae</taxon>
        <taxon>Gluconobacter</taxon>
    </lineage>
</organism>
<feature type="region of interest" description="Disordered" evidence="1">
    <location>
        <begin position="96"/>
        <end position="125"/>
    </location>
</feature>
<protein>
    <recommendedName>
        <fullName evidence="4">ABC transporter substrate-binding protein</fullName>
    </recommendedName>
</protein>
<dbReference type="EMBL" id="BJVA01000016">
    <property type="protein sequence ID" value="GEK97088.1"/>
    <property type="molecule type" value="Genomic_DNA"/>
</dbReference>
<dbReference type="Gene3D" id="3.40.190.10">
    <property type="entry name" value="Periplasmic binding protein-like II"/>
    <property type="match status" value="1"/>
</dbReference>